<name>A0AA37QBX2_9BACT</name>
<dbReference type="GO" id="GO:0020037">
    <property type="term" value="F:heme binding"/>
    <property type="evidence" value="ECO:0007669"/>
    <property type="project" value="TreeGrafter"/>
</dbReference>
<dbReference type="InterPro" id="IPR014756">
    <property type="entry name" value="Ig_E-set"/>
</dbReference>
<keyword evidence="8" id="KW-1185">Reference proteome</keyword>
<dbReference type="PROSITE" id="PS51318">
    <property type="entry name" value="TAT"/>
    <property type="match status" value="1"/>
</dbReference>
<feature type="domain" description="Moybdenum cofactor oxidoreductase dimerisation" evidence="6">
    <location>
        <begin position="267"/>
        <end position="381"/>
    </location>
</feature>
<accession>A0AA37QBX2</accession>
<comment type="caution">
    <text evidence="7">The sequence shown here is derived from an EMBL/GenBank/DDBJ whole genome shotgun (WGS) entry which is preliminary data.</text>
</comment>
<organism evidence="7 8">
    <name type="scientific">Roseisolibacter agri</name>
    <dbReference type="NCBI Taxonomy" id="2014610"/>
    <lineage>
        <taxon>Bacteria</taxon>
        <taxon>Pseudomonadati</taxon>
        <taxon>Gemmatimonadota</taxon>
        <taxon>Gemmatimonadia</taxon>
        <taxon>Gemmatimonadales</taxon>
        <taxon>Gemmatimonadaceae</taxon>
        <taxon>Roseisolibacter</taxon>
    </lineage>
</organism>
<dbReference type="GO" id="GO:0030151">
    <property type="term" value="F:molybdenum ion binding"/>
    <property type="evidence" value="ECO:0007669"/>
    <property type="project" value="InterPro"/>
</dbReference>
<dbReference type="GO" id="GO:0006790">
    <property type="term" value="P:sulfur compound metabolic process"/>
    <property type="evidence" value="ECO:0007669"/>
    <property type="project" value="TreeGrafter"/>
</dbReference>
<dbReference type="AlphaFoldDB" id="A0AA37QBX2"/>
<comment type="cofactor">
    <cofactor evidence="1">
        <name>Mo-molybdopterin</name>
        <dbReference type="ChEBI" id="CHEBI:71302"/>
    </cofactor>
</comment>
<dbReference type="CDD" id="cd02110">
    <property type="entry name" value="SO_family_Moco_dimer"/>
    <property type="match status" value="1"/>
</dbReference>
<dbReference type="InterPro" id="IPR036374">
    <property type="entry name" value="OxRdtase_Mopterin-bd_sf"/>
</dbReference>
<dbReference type="GO" id="GO:0008482">
    <property type="term" value="F:sulfite oxidase activity"/>
    <property type="evidence" value="ECO:0007669"/>
    <property type="project" value="TreeGrafter"/>
</dbReference>
<dbReference type="PANTHER" id="PTHR19372">
    <property type="entry name" value="SULFITE REDUCTASE"/>
    <property type="match status" value="1"/>
</dbReference>
<dbReference type="GO" id="GO:0043546">
    <property type="term" value="F:molybdopterin cofactor binding"/>
    <property type="evidence" value="ECO:0007669"/>
    <property type="project" value="TreeGrafter"/>
</dbReference>
<dbReference type="RefSeq" id="WP_284351346.1">
    <property type="nucleotide sequence ID" value="NZ_BRXS01000005.1"/>
</dbReference>
<keyword evidence="3" id="KW-0479">Metal-binding</keyword>
<dbReference type="SUPFAM" id="SSF81296">
    <property type="entry name" value="E set domains"/>
    <property type="match status" value="1"/>
</dbReference>
<dbReference type="InterPro" id="IPR008335">
    <property type="entry name" value="Mopterin_OxRdtase_euk"/>
</dbReference>
<proteinExistence type="predicted"/>
<evidence type="ECO:0000313" key="8">
    <source>
        <dbReference type="Proteomes" id="UP001161325"/>
    </source>
</evidence>
<dbReference type="InterPro" id="IPR006311">
    <property type="entry name" value="TAT_signal"/>
</dbReference>
<dbReference type="SUPFAM" id="SSF56524">
    <property type="entry name" value="Oxidoreductase molybdopterin-binding domain"/>
    <property type="match status" value="1"/>
</dbReference>
<evidence type="ECO:0000313" key="7">
    <source>
        <dbReference type="EMBL" id="GLC26896.1"/>
    </source>
</evidence>
<evidence type="ECO:0000256" key="2">
    <source>
        <dbReference type="ARBA" id="ARBA00022505"/>
    </source>
</evidence>
<dbReference type="InterPro" id="IPR005066">
    <property type="entry name" value="MoCF_OxRdtse_dimer"/>
</dbReference>
<evidence type="ECO:0000256" key="1">
    <source>
        <dbReference type="ARBA" id="ARBA00001924"/>
    </source>
</evidence>
<evidence type="ECO:0008006" key="9">
    <source>
        <dbReference type="Google" id="ProtNLM"/>
    </source>
</evidence>
<dbReference type="Proteomes" id="UP001161325">
    <property type="component" value="Unassembled WGS sequence"/>
</dbReference>
<dbReference type="Pfam" id="PF03404">
    <property type="entry name" value="Mo-co_dimer"/>
    <property type="match status" value="1"/>
</dbReference>
<evidence type="ECO:0000256" key="3">
    <source>
        <dbReference type="ARBA" id="ARBA00022723"/>
    </source>
</evidence>
<dbReference type="EMBL" id="BRXS01000005">
    <property type="protein sequence ID" value="GLC26896.1"/>
    <property type="molecule type" value="Genomic_DNA"/>
</dbReference>
<gene>
    <name evidence="7" type="ORF">rosag_34090</name>
</gene>
<dbReference type="InterPro" id="IPR000572">
    <property type="entry name" value="OxRdtase_Mopterin-bd_dom"/>
</dbReference>
<evidence type="ECO:0000259" key="6">
    <source>
        <dbReference type="Pfam" id="PF03404"/>
    </source>
</evidence>
<dbReference type="Pfam" id="PF00174">
    <property type="entry name" value="Oxidored_molyb"/>
    <property type="match status" value="1"/>
</dbReference>
<reference evidence="7" key="1">
    <citation type="submission" date="2022-08" db="EMBL/GenBank/DDBJ databases">
        <title>Draft genome sequencing of Roseisolibacter agri AW1220.</title>
        <authorList>
            <person name="Tobiishi Y."/>
            <person name="Tonouchi A."/>
        </authorList>
    </citation>
    <scope>NUCLEOTIDE SEQUENCE</scope>
    <source>
        <strain evidence="7">AW1220</strain>
    </source>
</reference>
<protein>
    <recommendedName>
        <fullName evidence="9">Sulfite oxidase</fullName>
    </recommendedName>
</protein>
<keyword evidence="4" id="KW-0560">Oxidoreductase</keyword>
<keyword evidence="2" id="KW-0500">Molybdenum</keyword>
<evidence type="ECO:0000259" key="5">
    <source>
        <dbReference type="Pfam" id="PF00174"/>
    </source>
</evidence>
<sequence length="382" mass="40600">MSDRPDLVTRRELLAAGLTVAGGALLVPSLVRQLSALQPPGAANARDVLIRNARAFDAEAPIAALADFRTAIAHHYVRSHFGPPARLPRTWTLTIDGGVQRAVTLTLDEIRRMPGAVTRPVTLECAGNGRGLFGLPKTSGIQWGYGAVSTATWTGVPLAAILERAGLRPDARHLWMEGLDRAPAGSVPKFLRSIPREVGLDGAFVAYAMNDGPIPLHNGGPLRLLVPGWYGMASTKWLTHVHAMPVESDNFYMKNGYRYADGRGVTALRPKSVVASPLEGARVRAGRVTMRGQAWSGSGSGGIRGVDVSADGGRTWRAARLLGTEQPGAWRSWEADVDVTAGDATLMARATDASGATQPMQPEVNPGGFANNVVHRVTIHVA</sequence>
<dbReference type="PANTHER" id="PTHR19372:SF7">
    <property type="entry name" value="SULFITE OXIDASE, MITOCHONDRIAL"/>
    <property type="match status" value="1"/>
</dbReference>
<feature type="domain" description="Oxidoreductase molybdopterin-binding" evidence="5">
    <location>
        <begin position="83"/>
        <end position="252"/>
    </location>
</feature>
<dbReference type="PRINTS" id="PR00407">
    <property type="entry name" value="EUMOPTERIN"/>
</dbReference>
<evidence type="ECO:0000256" key="4">
    <source>
        <dbReference type="ARBA" id="ARBA00023002"/>
    </source>
</evidence>
<dbReference type="Gene3D" id="3.90.420.10">
    <property type="entry name" value="Oxidoreductase, molybdopterin-binding domain"/>
    <property type="match status" value="1"/>
</dbReference>
<dbReference type="Gene3D" id="2.60.40.650">
    <property type="match status" value="1"/>
</dbReference>